<feature type="transmembrane region" description="Helical" evidence="6">
    <location>
        <begin position="291"/>
        <end position="317"/>
    </location>
</feature>
<evidence type="ECO:0000256" key="5">
    <source>
        <dbReference type="ARBA" id="ARBA00023136"/>
    </source>
</evidence>
<keyword evidence="4 6" id="KW-1133">Transmembrane helix</keyword>
<feature type="transmembrane region" description="Helical" evidence="6">
    <location>
        <begin position="256"/>
        <end position="279"/>
    </location>
</feature>
<dbReference type="AlphaFoldDB" id="A0AAW1LE13"/>
<evidence type="ECO:0000313" key="8">
    <source>
        <dbReference type="EMBL" id="KAK9731917.1"/>
    </source>
</evidence>
<dbReference type="InterPro" id="IPR053937">
    <property type="entry name" value="GOST_TM"/>
</dbReference>
<keyword evidence="2 6" id="KW-0812">Transmembrane</keyword>
<evidence type="ECO:0000256" key="2">
    <source>
        <dbReference type="ARBA" id="ARBA00022692"/>
    </source>
</evidence>
<dbReference type="PANTHER" id="PTHR21229:SF2">
    <property type="entry name" value="RE59932P"/>
    <property type="match status" value="1"/>
</dbReference>
<dbReference type="InterPro" id="IPR009637">
    <property type="entry name" value="GPR107/GPR108-like"/>
</dbReference>
<name>A0AAW1LE13_POPJA</name>
<evidence type="ECO:0000313" key="9">
    <source>
        <dbReference type="Proteomes" id="UP001458880"/>
    </source>
</evidence>
<evidence type="ECO:0000259" key="7">
    <source>
        <dbReference type="Pfam" id="PF06814"/>
    </source>
</evidence>
<accession>A0AAW1LE13</accession>
<dbReference type="Pfam" id="PF06814">
    <property type="entry name" value="GOST_TM"/>
    <property type="match status" value="1"/>
</dbReference>
<dbReference type="PANTHER" id="PTHR21229">
    <property type="entry name" value="LUNG SEVEN TRANSMEMBRANE RECEPTOR"/>
    <property type="match status" value="1"/>
</dbReference>
<comment type="caution">
    <text evidence="8">The sequence shown here is derived from an EMBL/GenBank/DDBJ whole genome shotgun (WGS) entry which is preliminary data.</text>
</comment>
<dbReference type="EMBL" id="JASPKY010000124">
    <property type="protein sequence ID" value="KAK9731917.1"/>
    <property type="molecule type" value="Genomic_DNA"/>
</dbReference>
<keyword evidence="9" id="KW-1185">Reference proteome</keyword>
<protein>
    <submittedName>
        <fullName evidence="8">Lung seven transmembrane receptor</fullName>
    </submittedName>
</protein>
<comment type="subcellular location">
    <subcellularLocation>
        <location evidence="1">Membrane</location>
        <topology evidence="1">Multi-pass membrane protein</topology>
    </subcellularLocation>
</comment>
<keyword evidence="5 6" id="KW-0472">Membrane</keyword>
<evidence type="ECO:0000256" key="6">
    <source>
        <dbReference type="SAM" id="Phobius"/>
    </source>
</evidence>
<feature type="transmembrane region" description="Helical" evidence="6">
    <location>
        <begin position="359"/>
        <end position="381"/>
    </location>
</feature>
<keyword evidence="8" id="KW-0675">Receptor</keyword>
<evidence type="ECO:0000256" key="4">
    <source>
        <dbReference type="ARBA" id="ARBA00022989"/>
    </source>
</evidence>
<sequence length="531" mass="61543">MIAICSGRKHKININWDVRKYIALSTFGFYKRGFLDVKLINFTSKPMNKSDVFGFSLDRTQNDAMNPYLDSHQDKCLLKENVPKEHDAAVIYFILNFYNNTMMINCSPGWKQPLHIYKDSNYIPDSFFKASKLIRVIRDMTSPSPQSCPYSLPLVSKTINNVTYYNTSFVIVVASDSEEGLYNLYFHSCPNYITNNEVEYDFTMEIVEENAGSFLSAGEMPLPALYCTMAMLFFLSGCFWVFLLKQSRHPVFKIHYLMATLVFIKSISLAFHGINYHFIEIKGVHLATWAVLFYVAHLLKGALLFITLVLIGTGWTFIKHVLAPRDKRLFMAIIPLQVLANMAEIILEESEEGAREYRAWQDVFILVDLLCCGFILFPVVWSIRHLEEASRTDGKAAVNLRKLKLFRHFYVMIVCYIYFTRIIVYLLRLTVPFQYGWLHEMFREMATYVFFVLTGYKFRPAAHNPYFTLPSDDEDEEDEVLYSRLTENGATEGLTRVNARSKSKVNQFITEVTDEEGDALLTKKENSHEYD</sequence>
<evidence type="ECO:0000256" key="1">
    <source>
        <dbReference type="ARBA" id="ARBA00004141"/>
    </source>
</evidence>
<keyword evidence="3" id="KW-0732">Signal</keyword>
<dbReference type="GO" id="GO:0005794">
    <property type="term" value="C:Golgi apparatus"/>
    <property type="evidence" value="ECO:0007669"/>
    <property type="project" value="TreeGrafter"/>
</dbReference>
<gene>
    <name evidence="8" type="ORF">QE152_g13230</name>
</gene>
<dbReference type="Proteomes" id="UP001458880">
    <property type="component" value="Unassembled WGS sequence"/>
</dbReference>
<feature type="domain" description="GOST seven transmembrane" evidence="7">
    <location>
        <begin position="221"/>
        <end position="465"/>
    </location>
</feature>
<feature type="transmembrane region" description="Helical" evidence="6">
    <location>
        <begin position="409"/>
        <end position="429"/>
    </location>
</feature>
<evidence type="ECO:0000256" key="3">
    <source>
        <dbReference type="ARBA" id="ARBA00022729"/>
    </source>
</evidence>
<organism evidence="8 9">
    <name type="scientific">Popillia japonica</name>
    <name type="common">Japanese beetle</name>
    <dbReference type="NCBI Taxonomy" id="7064"/>
    <lineage>
        <taxon>Eukaryota</taxon>
        <taxon>Metazoa</taxon>
        <taxon>Ecdysozoa</taxon>
        <taxon>Arthropoda</taxon>
        <taxon>Hexapoda</taxon>
        <taxon>Insecta</taxon>
        <taxon>Pterygota</taxon>
        <taxon>Neoptera</taxon>
        <taxon>Endopterygota</taxon>
        <taxon>Coleoptera</taxon>
        <taxon>Polyphaga</taxon>
        <taxon>Scarabaeiformia</taxon>
        <taxon>Scarabaeidae</taxon>
        <taxon>Rutelinae</taxon>
        <taxon>Popillia</taxon>
    </lineage>
</organism>
<dbReference type="GO" id="GO:0016020">
    <property type="term" value="C:membrane"/>
    <property type="evidence" value="ECO:0007669"/>
    <property type="project" value="UniProtKB-SubCell"/>
</dbReference>
<reference evidence="8 9" key="1">
    <citation type="journal article" date="2024" name="BMC Genomics">
        <title>De novo assembly and annotation of Popillia japonica's genome with initial clues to its potential as an invasive pest.</title>
        <authorList>
            <person name="Cucini C."/>
            <person name="Boschi S."/>
            <person name="Funari R."/>
            <person name="Cardaioli E."/>
            <person name="Iannotti N."/>
            <person name="Marturano G."/>
            <person name="Paoli F."/>
            <person name="Bruttini M."/>
            <person name="Carapelli A."/>
            <person name="Frati F."/>
            <person name="Nardi F."/>
        </authorList>
    </citation>
    <scope>NUCLEOTIDE SEQUENCE [LARGE SCALE GENOMIC DNA]</scope>
    <source>
        <strain evidence="8">DMR45628</strain>
    </source>
</reference>
<proteinExistence type="predicted"/>
<feature type="transmembrane region" description="Helical" evidence="6">
    <location>
        <begin position="223"/>
        <end position="244"/>
    </location>
</feature>